<proteinExistence type="predicted"/>
<evidence type="ECO:0000313" key="3">
    <source>
        <dbReference type="EMBL" id="GAA0762810.1"/>
    </source>
</evidence>
<protein>
    <recommendedName>
        <fullName evidence="5">Sigma-70 family RNA polymerase sigma factor</fullName>
    </recommendedName>
</protein>
<evidence type="ECO:0000313" key="4">
    <source>
        <dbReference type="Proteomes" id="UP001500279"/>
    </source>
</evidence>
<dbReference type="PANTHER" id="PTHR30173:SF43">
    <property type="entry name" value="ECF RNA POLYMERASE SIGMA FACTOR SIGI-RELATED"/>
    <property type="match status" value="1"/>
</dbReference>
<dbReference type="InterPro" id="IPR036388">
    <property type="entry name" value="WH-like_DNA-bd_sf"/>
</dbReference>
<evidence type="ECO:0000259" key="1">
    <source>
        <dbReference type="Pfam" id="PF04542"/>
    </source>
</evidence>
<dbReference type="SUPFAM" id="SSF88659">
    <property type="entry name" value="Sigma3 and sigma4 domains of RNA polymerase sigma factors"/>
    <property type="match status" value="1"/>
</dbReference>
<dbReference type="InterPro" id="IPR007627">
    <property type="entry name" value="RNA_pol_sigma70_r2"/>
</dbReference>
<dbReference type="NCBIfam" id="TIGR02937">
    <property type="entry name" value="sigma70-ECF"/>
    <property type="match status" value="1"/>
</dbReference>
<reference evidence="4" key="1">
    <citation type="journal article" date="2019" name="Int. J. Syst. Evol. Microbiol.">
        <title>The Global Catalogue of Microorganisms (GCM) 10K type strain sequencing project: providing services to taxonomists for standard genome sequencing and annotation.</title>
        <authorList>
            <consortium name="The Broad Institute Genomics Platform"/>
            <consortium name="The Broad Institute Genome Sequencing Center for Infectious Disease"/>
            <person name="Wu L."/>
            <person name="Ma J."/>
        </authorList>
    </citation>
    <scope>NUCLEOTIDE SEQUENCE [LARGE SCALE GENOMIC DNA]</scope>
    <source>
        <strain evidence="4">JCM 15503</strain>
    </source>
</reference>
<feature type="domain" description="RNA polymerase sigma factor 70 region 4 type 2" evidence="2">
    <location>
        <begin position="106"/>
        <end position="158"/>
    </location>
</feature>
<organism evidence="3 4">
    <name type="scientific">Ideonella azotifigens</name>
    <dbReference type="NCBI Taxonomy" id="513160"/>
    <lineage>
        <taxon>Bacteria</taxon>
        <taxon>Pseudomonadati</taxon>
        <taxon>Pseudomonadota</taxon>
        <taxon>Betaproteobacteria</taxon>
        <taxon>Burkholderiales</taxon>
        <taxon>Sphaerotilaceae</taxon>
        <taxon>Ideonella</taxon>
    </lineage>
</organism>
<feature type="domain" description="RNA polymerase sigma-70 region 2" evidence="1">
    <location>
        <begin position="16"/>
        <end position="74"/>
    </location>
</feature>
<dbReference type="InterPro" id="IPR013324">
    <property type="entry name" value="RNA_pol_sigma_r3/r4-like"/>
</dbReference>
<comment type="caution">
    <text evidence="3">The sequence shown here is derived from an EMBL/GenBank/DDBJ whole genome shotgun (WGS) entry which is preliminary data.</text>
</comment>
<dbReference type="InterPro" id="IPR014284">
    <property type="entry name" value="RNA_pol_sigma-70_dom"/>
</dbReference>
<dbReference type="Pfam" id="PF04542">
    <property type="entry name" value="Sigma70_r2"/>
    <property type="match status" value="1"/>
</dbReference>
<dbReference type="InterPro" id="IPR052704">
    <property type="entry name" value="ECF_Sigma-70_Domain"/>
</dbReference>
<dbReference type="InterPro" id="IPR013249">
    <property type="entry name" value="RNA_pol_sigma70_r4_t2"/>
</dbReference>
<accession>A0ABP3VL44</accession>
<name>A0ABP3VL44_9BURK</name>
<dbReference type="Gene3D" id="1.10.10.10">
    <property type="entry name" value="Winged helix-like DNA-binding domain superfamily/Winged helix DNA-binding domain"/>
    <property type="match status" value="1"/>
</dbReference>
<dbReference type="EMBL" id="BAAAEW010000033">
    <property type="protein sequence ID" value="GAA0762810.1"/>
    <property type="molecule type" value="Genomic_DNA"/>
</dbReference>
<sequence length="261" mass="27808">MQSLLPPHPLACDPALRRRLTSLARLWLGNHADAEDVVQDAYLRSPVLPQGAQAQQAWLLTVVRNLCTDLQRHHGMVRRKHAEAGPALAVAESAEAEALLADEVRAALRHVAQHLAPEDAAAVLLHEVFDFEHAEIARLAGRAEAASRQRLHRALRKLRAAAPAHPRDDADSPLFALCWHALQQHSPAALIALLRPPTLSCTAAGAAPQAGGGSGIQPTVLQLHGRLMLAVRLGGAAGGPLLCLLPLGPLQDLHNEPHASA</sequence>
<dbReference type="Gene3D" id="1.10.1740.10">
    <property type="match status" value="1"/>
</dbReference>
<dbReference type="PANTHER" id="PTHR30173">
    <property type="entry name" value="SIGMA 19 FACTOR"/>
    <property type="match status" value="1"/>
</dbReference>
<gene>
    <name evidence="3" type="ORF">GCM10009107_47660</name>
</gene>
<evidence type="ECO:0000259" key="2">
    <source>
        <dbReference type="Pfam" id="PF08281"/>
    </source>
</evidence>
<evidence type="ECO:0008006" key="5">
    <source>
        <dbReference type="Google" id="ProtNLM"/>
    </source>
</evidence>
<dbReference type="SUPFAM" id="SSF88946">
    <property type="entry name" value="Sigma2 domain of RNA polymerase sigma factors"/>
    <property type="match status" value="1"/>
</dbReference>
<dbReference type="Pfam" id="PF08281">
    <property type="entry name" value="Sigma70_r4_2"/>
    <property type="match status" value="1"/>
</dbReference>
<keyword evidence="4" id="KW-1185">Reference proteome</keyword>
<dbReference type="InterPro" id="IPR013325">
    <property type="entry name" value="RNA_pol_sigma_r2"/>
</dbReference>
<dbReference type="RefSeq" id="WP_231012797.1">
    <property type="nucleotide sequence ID" value="NZ_BAAAEW010000033.1"/>
</dbReference>
<dbReference type="Proteomes" id="UP001500279">
    <property type="component" value="Unassembled WGS sequence"/>
</dbReference>